<gene>
    <name evidence="14" type="primary">MDE1</name>
    <name evidence="18" type="ORF">RHOBADRAFT_52289</name>
</gene>
<feature type="compositionally biased region" description="Low complexity" evidence="15">
    <location>
        <begin position="1623"/>
        <end position="1640"/>
    </location>
</feature>
<keyword evidence="5 18" id="KW-0808">Transferase</keyword>
<dbReference type="InterPro" id="IPR054295">
    <property type="entry name" value="CHS4-like_dom"/>
</dbReference>
<evidence type="ECO:0000256" key="14">
    <source>
        <dbReference type="HAMAP-Rule" id="MF_03116"/>
    </source>
</evidence>
<dbReference type="GO" id="GO:0046570">
    <property type="term" value="F:methylthioribulose 1-phosphate dehydratase activity"/>
    <property type="evidence" value="ECO:0007669"/>
    <property type="project" value="UniProtKB-UniRule"/>
</dbReference>
<evidence type="ECO:0000259" key="17">
    <source>
        <dbReference type="SMART" id="SM01007"/>
    </source>
</evidence>
<feature type="region of interest" description="Disordered" evidence="15">
    <location>
        <begin position="1576"/>
        <end position="1836"/>
    </location>
</feature>
<feature type="compositionally biased region" description="Basic and acidic residues" evidence="15">
    <location>
        <begin position="236"/>
        <end position="256"/>
    </location>
</feature>
<evidence type="ECO:0000313" key="18">
    <source>
        <dbReference type="EMBL" id="KPV76255.1"/>
    </source>
</evidence>
<dbReference type="GO" id="GO:0005886">
    <property type="term" value="C:plasma membrane"/>
    <property type="evidence" value="ECO:0007669"/>
    <property type="project" value="UniProtKB-SubCell"/>
</dbReference>
<dbReference type="EMBL" id="KQ474076">
    <property type="protein sequence ID" value="KPV76255.1"/>
    <property type="molecule type" value="Genomic_DNA"/>
</dbReference>
<dbReference type="Pfam" id="PF03142">
    <property type="entry name" value="Chitin_synth_2"/>
    <property type="match status" value="1"/>
</dbReference>
<keyword evidence="9 16" id="KW-1133">Transmembrane helix</keyword>
<feature type="compositionally biased region" description="Polar residues" evidence="15">
    <location>
        <begin position="1689"/>
        <end position="1699"/>
    </location>
</feature>
<dbReference type="HAMAP" id="MF_03116">
    <property type="entry name" value="Salvage_MtnB_euk"/>
    <property type="match status" value="1"/>
</dbReference>
<keyword evidence="8 14" id="KW-0862">Zinc</keyword>
<keyword evidence="2" id="KW-1003">Cell membrane</keyword>
<name>A0A194S6X9_RHOGW</name>
<feature type="compositionally biased region" description="Polar residues" evidence="15">
    <location>
        <begin position="1004"/>
        <end position="1014"/>
    </location>
</feature>
<evidence type="ECO:0000256" key="3">
    <source>
        <dbReference type="ARBA" id="ARBA00022605"/>
    </source>
</evidence>
<dbReference type="InterPro" id="IPR036409">
    <property type="entry name" value="Aldolase_II/adducin_N_sf"/>
</dbReference>
<evidence type="ECO:0000256" key="11">
    <source>
        <dbReference type="ARBA" id="ARBA00023167"/>
    </source>
</evidence>
<comment type="function">
    <text evidence="14">Catalyzes the dehydration of methylthioribulose-1-phosphate (MTRu-1-P) into 2,3-diketo-5-methylthiopentyl-1-phosphate (DK-MTP-1-P).</text>
</comment>
<dbReference type="UniPathway" id="UPA00904">
    <property type="reaction ID" value="UER00875"/>
</dbReference>
<keyword evidence="4" id="KW-0328">Glycosyltransferase</keyword>
<dbReference type="PANTHER" id="PTHR22914">
    <property type="entry name" value="CHITIN SYNTHASE"/>
    <property type="match status" value="1"/>
</dbReference>
<dbReference type="FunFam" id="3.40.225.10:FF:000003">
    <property type="entry name" value="Methylthioribulose-1-phosphate dehydratase"/>
    <property type="match status" value="1"/>
</dbReference>
<dbReference type="CDD" id="cd04190">
    <property type="entry name" value="Chitin_synth_C"/>
    <property type="match status" value="1"/>
</dbReference>
<keyword evidence="3 14" id="KW-0028">Amino-acid biosynthesis</keyword>
<feature type="binding site" evidence="14">
    <location>
        <position position="198"/>
    </location>
    <ligand>
        <name>Zn(2+)</name>
        <dbReference type="ChEBI" id="CHEBI:29105"/>
    </ligand>
</feature>
<proteinExistence type="inferred from homology"/>
<keyword evidence="6 16" id="KW-0812">Transmembrane</keyword>
<dbReference type="GO" id="GO:0019509">
    <property type="term" value="P:L-methionine salvage from methylthioadenosine"/>
    <property type="evidence" value="ECO:0007669"/>
    <property type="project" value="UniProtKB-UniRule"/>
</dbReference>
<feature type="compositionally biased region" description="Polar residues" evidence="15">
    <location>
        <begin position="340"/>
        <end position="350"/>
    </location>
</feature>
<dbReference type="Proteomes" id="UP000053890">
    <property type="component" value="Unassembled WGS sequence"/>
</dbReference>
<comment type="catalytic activity">
    <reaction evidence="14">
        <text>5-(methylsulfanyl)-D-ribulose 1-phosphate = 5-methylsulfanyl-2,3-dioxopentyl phosphate + H2O</text>
        <dbReference type="Rhea" id="RHEA:15549"/>
        <dbReference type="ChEBI" id="CHEBI:15377"/>
        <dbReference type="ChEBI" id="CHEBI:58548"/>
        <dbReference type="ChEBI" id="CHEBI:58828"/>
        <dbReference type="EC" id="4.2.1.109"/>
    </reaction>
</comment>
<feature type="active site" description="Proton donor/acceptor" evidence="14">
    <location>
        <position position="142"/>
    </location>
</feature>
<feature type="binding site" evidence="14">
    <location>
        <position position="120"/>
    </location>
    <ligand>
        <name>Zn(2+)</name>
        <dbReference type="ChEBI" id="CHEBI:29105"/>
    </ligand>
</feature>
<dbReference type="PANTHER" id="PTHR22914:SF16">
    <property type="entry name" value="CHITIN SYNTHASE 3"/>
    <property type="match status" value="1"/>
</dbReference>
<dbReference type="GeneID" id="28976713"/>
<comment type="subcellular location">
    <subcellularLocation>
        <location evidence="1">Cell membrane</location>
        <topology evidence="1">Multi-pass membrane protein</topology>
    </subcellularLocation>
    <subcellularLocation>
        <location evidence="14">Cytoplasm</location>
    </subcellularLocation>
</comment>
<feature type="transmembrane region" description="Helical" evidence="16">
    <location>
        <begin position="1494"/>
        <end position="1517"/>
    </location>
</feature>
<evidence type="ECO:0000256" key="8">
    <source>
        <dbReference type="ARBA" id="ARBA00022833"/>
    </source>
</evidence>
<feature type="transmembrane region" description="Helical" evidence="16">
    <location>
        <begin position="614"/>
        <end position="633"/>
    </location>
</feature>
<dbReference type="InterPro" id="IPR029044">
    <property type="entry name" value="Nucleotide-diphossugar_trans"/>
</dbReference>
<feature type="region of interest" description="Disordered" evidence="15">
    <location>
        <begin position="236"/>
        <end position="352"/>
    </location>
</feature>
<feature type="region of interest" description="Disordered" evidence="15">
    <location>
        <begin position="926"/>
        <end position="1014"/>
    </location>
</feature>
<dbReference type="GO" id="GO:0006031">
    <property type="term" value="P:chitin biosynthetic process"/>
    <property type="evidence" value="ECO:0007669"/>
    <property type="project" value="TreeGrafter"/>
</dbReference>
<feature type="compositionally biased region" description="Basic and acidic residues" evidence="15">
    <location>
        <begin position="298"/>
        <end position="313"/>
    </location>
</feature>
<dbReference type="SMART" id="SM01007">
    <property type="entry name" value="Aldolase_II"/>
    <property type="match status" value="1"/>
</dbReference>
<dbReference type="GO" id="GO:0005737">
    <property type="term" value="C:cytoplasm"/>
    <property type="evidence" value="ECO:0007669"/>
    <property type="project" value="UniProtKB-SubCell"/>
</dbReference>
<keyword evidence="14" id="KW-0963">Cytoplasm</keyword>
<protein>
    <recommendedName>
        <fullName evidence="14">Methylthioribulose-1-phosphate dehydratase</fullName>
        <shortName evidence="14">MTRu-1-P dehydratase</shortName>
        <ecNumber evidence="14">4.2.1.109</ecNumber>
    </recommendedName>
</protein>
<keyword evidence="12" id="KW-0325">Glycoprotein</keyword>
<feature type="compositionally biased region" description="Low complexity" evidence="15">
    <location>
        <begin position="493"/>
        <end position="510"/>
    </location>
</feature>
<dbReference type="GO" id="GO:0004100">
    <property type="term" value="F:chitin synthase activity"/>
    <property type="evidence" value="ECO:0007669"/>
    <property type="project" value="InterPro"/>
</dbReference>
<evidence type="ECO:0000256" key="7">
    <source>
        <dbReference type="ARBA" id="ARBA00022723"/>
    </source>
</evidence>
<dbReference type="InterPro" id="IPR004835">
    <property type="entry name" value="Chitin_synth"/>
</dbReference>
<evidence type="ECO:0000256" key="10">
    <source>
        <dbReference type="ARBA" id="ARBA00023136"/>
    </source>
</evidence>
<feature type="compositionally biased region" description="Low complexity" evidence="15">
    <location>
        <begin position="1780"/>
        <end position="1792"/>
    </location>
</feature>
<comment type="pathway">
    <text evidence="14">Amino-acid biosynthesis; L-methionine biosynthesis via salvage pathway; L-methionine from S-methyl-5-thio-alpha-D-ribose 1-phosphate: step 2/6.</text>
</comment>
<dbReference type="RefSeq" id="XP_018272304.1">
    <property type="nucleotide sequence ID" value="XM_018416265.1"/>
</dbReference>
<organism evidence="18 19">
    <name type="scientific">Rhodotorula graminis (strain WP1)</name>
    <dbReference type="NCBI Taxonomy" id="578459"/>
    <lineage>
        <taxon>Eukaryota</taxon>
        <taxon>Fungi</taxon>
        <taxon>Dikarya</taxon>
        <taxon>Basidiomycota</taxon>
        <taxon>Pucciniomycotina</taxon>
        <taxon>Microbotryomycetes</taxon>
        <taxon>Sporidiobolales</taxon>
        <taxon>Sporidiobolaceae</taxon>
        <taxon>Rhodotorula</taxon>
    </lineage>
</organism>
<evidence type="ECO:0000256" key="16">
    <source>
        <dbReference type="SAM" id="Phobius"/>
    </source>
</evidence>
<feature type="region of interest" description="Disordered" evidence="15">
    <location>
        <begin position="482"/>
        <end position="513"/>
    </location>
</feature>
<keyword evidence="19" id="KW-1185">Reference proteome</keyword>
<dbReference type="Pfam" id="PF00596">
    <property type="entry name" value="Aldolase_II"/>
    <property type="match status" value="1"/>
</dbReference>
<dbReference type="GO" id="GO:0030428">
    <property type="term" value="C:cell septum"/>
    <property type="evidence" value="ECO:0007669"/>
    <property type="project" value="TreeGrafter"/>
</dbReference>
<evidence type="ECO:0000256" key="15">
    <source>
        <dbReference type="SAM" id="MobiDB-lite"/>
    </source>
</evidence>
<dbReference type="SUPFAM" id="SSF53639">
    <property type="entry name" value="AraD/HMP-PK domain-like"/>
    <property type="match status" value="1"/>
</dbReference>
<evidence type="ECO:0000256" key="2">
    <source>
        <dbReference type="ARBA" id="ARBA00022475"/>
    </source>
</evidence>
<dbReference type="Pfam" id="PF22997">
    <property type="entry name" value="CHS4"/>
    <property type="match status" value="1"/>
</dbReference>
<comment type="cofactor">
    <cofactor evidence="14">
        <name>Zn(2+)</name>
        <dbReference type="ChEBI" id="CHEBI:29105"/>
    </cofactor>
    <text evidence="14">Binds 1 zinc ion per subunit.</text>
</comment>
<feature type="compositionally biased region" description="Low complexity" evidence="15">
    <location>
        <begin position="1809"/>
        <end position="1822"/>
    </location>
</feature>
<comment type="similarity">
    <text evidence="14">Belongs to the aldolase class II family. MtnB subfamily.</text>
</comment>
<evidence type="ECO:0000256" key="1">
    <source>
        <dbReference type="ARBA" id="ARBA00004651"/>
    </source>
</evidence>
<feature type="domain" description="Class II aldolase/adducin N-terminal" evidence="17">
    <location>
        <begin position="29"/>
        <end position="225"/>
    </location>
</feature>
<dbReference type="GO" id="GO:0008270">
    <property type="term" value="F:zinc ion binding"/>
    <property type="evidence" value="ECO:0007669"/>
    <property type="project" value="UniProtKB-UniRule"/>
</dbReference>
<accession>A0A194S6X9</accession>
<dbReference type="STRING" id="578459.A0A194S6X9"/>
<feature type="transmembrane region" description="Helical" evidence="16">
    <location>
        <begin position="575"/>
        <end position="594"/>
    </location>
</feature>
<dbReference type="OrthoDB" id="370884at2759"/>
<dbReference type="InterPro" id="IPR017714">
    <property type="entry name" value="MethylthioRu-1-P_deHdtase_MtnB"/>
</dbReference>
<feature type="transmembrane region" description="Helical" evidence="16">
    <location>
        <begin position="1414"/>
        <end position="1437"/>
    </location>
</feature>
<evidence type="ECO:0000256" key="4">
    <source>
        <dbReference type="ARBA" id="ARBA00022676"/>
    </source>
</evidence>
<feature type="transmembrane region" description="Helical" evidence="16">
    <location>
        <begin position="1443"/>
        <end position="1461"/>
    </location>
</feature>
<keyword evidence="7 14" id="KW-0479">Metal-binding</keyword>
<keyword evidence="13 14" id="KW-0456">Lyase</keyword>
<feature type="compositionally biased region" description="Low complexity" evidence="15">
    <location>
        <begin position="314"/>
        <end position="328"/>
    </location>
</feature>
<dbReference type="InterPro" id="IPR027514">
    <property type="entry name" value="Salvage_MtnB_euk"/>
</dbReference>
<keyword evidence="10 16" id="KW-0472">Membrane</keyword>
<evidence type="ECO:0000256" key="13">
    <source>
        <dbReference type="ARBA" id="ARBA00023239"/>
    </source>
</evidence>
<evidence type="ECO:0000256" key="6">
    <source>
        <dbReference type="ARBA" id="ARBA00022692"/>
    </source>
</evidence>
<keyword evidence="11 14" id="KW-0486">Methionine biosynthesis</keyword>
<dbReference type="NCBIfam" id="TIGR03328">
    <property type="entry name" value="salvage_mtnB"/>
    <property type="match status" value="1"/>
</dbReference>
<feature type="transmembrane region" description="Helical" evidence="16">
    <location>
        <begin position="1468"/>
        <end position="1488"/>
    </location>
</feature>
<feature type="compositionally biased region" description="Polar residues" evidence="15">
    <location>
        <begin position="1598"/>
        <end position="1614"/>
    </location>
</feature>
<feature type="compositionally biased region" description="Low complexity" evidence="15">
    <location>
        <begin position="281"/>
        <end position="296"/>
    </location>
</feature>
<evidence type="ECO:0000256" key="5">
    <source>
        <dbReference type="ARBA" id="ARBA00022679"/>
    </source>
</evidence>
<dbReference type="InterPro" id="IPR001303">
    <property type="entry name" value="Aldolase_II/adducin_N"/>
</dbReference>
<feature type="binding site" evidence="14">
    <location>
        <position position="100"/>
    </location>
    <ligand>
        <name>substrate</name>
    </ligand>
</feature>
<dbReference type="OMA" id="DIMGLCG"/>
<dbReference type="SUPFAM" id="SSF53448">
    <property type="entry name" value="Nucleotide-diphospho-sugar transferases"/>
    <property type="match status" value="1"/>
</dbReference>
<dbReference type="EC" id="4.2.1.109" evidence="14"/>
<evidence type="ECO:0000256" key="12">
    <source>
        <dbReference type="ARBA" id="ARBA00023180"/>
    </source>
</evidence>
<evidence type="ECO:0000313" key="19">
    <source>
        <dbReference type="Proteomes" id="UP000053890"/>
    </source>
</evidence>
<feature type="compositionally biased region" description="Low complexity" evidence="15">
    <location>
        <begin position="1583"/>
        <end position="1595"/>
    </location>
</feature>
<dbReference type="Gene3D" id="3.40.225.10">
    <property type="entry name" value="Class II aldolase/adducin N-terminal domain"/>
    <property type="match status" value="1"/>
</dbReference>
<feature type="compositionally biased region" description="Low complexity" evidence="15">
    <location>
        <begin position="1712"/>
        <end position="1739"/>
    </location>
</feature>
<feature type="binding site" evidence="14">
    <location>
        <position position="118"/>
    </location>
    <ligand>
        <name>Zn(2+)</name>
        <dbReference type="ChEBI" id="CHEBI:29105"/>
    </ligand>
</feature>
<reference evidence="18 19" key="1">
    <citation type="journal article" date="2015" name="Front. Microbiol.">
        <title>Genome sequence of the plant growth promoting endophytic yeast Rhodotorula graminis WP1.</title>
        <authorList>
            <person name="Firrincieli A."/>
            <person name="Otillar R."/>
            <person name="Salamov A."/>
            <person name="Schmutz J."/>
            <person name="Khan Z."/>
            <person name="Redman R.S."/>
            <person name="Fleck N.D."/>
            <person name="Lindquist E."/>
            <person name="Grigoriev I.V."/>
            <person name="Doty S.L."/>
        </authorList>
    </citation>
    <scope>NUCLEOTIDE SEQUENCE [LARGE SCALE GENOMIC DNA]</scope>
    <source>
        <strain evidence="18 19">WP1</strain>
    </source>
</reference>
<sequence length="1836" mass="198176">MVLAPPTDPNHPNDHSLIDHRDDPNHPAFLIPELCRGFYTLGWVTGTGGGISIRNGDKVYLAPSGVQKEKIEPRDLFVLTLKERDFLRWPIHKPLKQSACTPLFYNAYDLRDAGACIHTHSQHAVMATLLWPGNEFRISHQEMIKGMRHGGTGAAMSYLDTLVIPIIENTPDEEDLREGLEEAMRKYPDAPAVLVRRHGTYSWGPDAERAKGQAECLDYLLEVAVKMKLAGMETSDFQHDHDHSTSRPAHDHDSRLAPRAPPPTTTNHTRLDLHRDQPTFAAPSHPRRASSSMAPSDRPPRDDPPPHRPDRSSARPYPGPQGAAAAAAAPPPRPGMPSPQFESAYSTKSAADSLPGHKVQFSRHDAAGSSSVYGDTASQANVPLVGYSSSLAVPAPGMSAANSGADFRRKRSLVRPDRERVDESHRLYNYRQHAAAMEAEGRGTAAVSRTGHSAAAGLLHPVGPAEVSGAAASAAAYPHPHALPPGAGGAGPSGSSAAPATAGPSSSGGATTLRRGKSILAREEGMANETGVNLFKRGGTMRRVGGGKLGKKNAHAGGAYERAQKAKQQAAGPPMGAWMIYCRILTACFPAPLLKCFGFKTKDRQSAWREKIGLLSIIALAMAFVGFLTFGFTQTVCGTPALRYRAGNIDTGSMIFHGFNYDMDGFRHPAAAGISEGSNPLYDIFNAGGKDGSFLFQKVNQKCLGIITPAARTGITHNGDEMGWYFPCNLYDQWGSSVRNLTDYAEGTMCHTQADARVQFSQLKSLGQVYFEWDDLKNSSRNLAVYDGAVLDFSLLNWLDNSQVAYPPIFDSLKSGTNDSFTGRDITSLMVNSGQRDVAECLVDTIRVGFIDSVTFGCVASDVVLYVSLVVIIGVVLLRFLMAVMFGWFLSWKIGKFPDETYEQRRARAAEIENWTDDIYRPAPARYRPSVPKSQQGGAGGGAGGPNKLQKKSVLPTTSRYSKTDLLKAGGGGGKGADGSLSRKGMLGAAMRNSPPGSPGTPRASRSSTSLPMSSFTLDGLAARGNGGNPASEGAMGACPFPLGDVVAQPSADFEPFNYPLAHALLLVTAYSESVEGLRTTLDSLSTTDYPNSHKTILVIADGMVKGSGNELTTPEIVLGMMKEFVVAPAEVESYSYVAIADGHKRHNMAKVYAGFYAYDDNTVERSKQQRVPMLLVAKVGNPAEAHDAKPGNRGKRDSQIVLMSFLQKVMFDERMTTFEYEFFNSLWRATGVSPDKYELVLMVDADTKVFPDSVSRMTACMVNDPEIMGLCGETKIANKSDSWVTMIQVFEYYVSHHQTKAFESMFGGVTCLPGCFSMYRIKAPKGGDGYWVPILANPDIVQHYSENVVDTLHKKNLLLLGEDRYLSTLMLRTFPRRKMMFCPQAVCKTIVPDTFSILLSQRRRWINSTVHNLFELIVVPDLCGVFCFSMRFVIFMELAGTLVLPAAIAFTLYLIVVAIIPGTVKPVVSLVLLALILGIPAILIVVTSRRFAYLGWMLIYLVSLPVWNFILPVYAFTHFDDFSWGATRQVEGETGKHDHSAKEGDFDSSHIAMKRWADWERDRRYKSATHSRDSVYGLDQHAGPSYRGGSPGRPASHRQSILSSTDTTDSAQPHSARYPTELSLPAPLAPAANISPASSDTSLDRAGRGMAQPVQRGAAPPRGPHDYPSFHDAGFEDEADRPILYQHSPPTDSVSHFYSNEPEALLPPPGIASGSTSTSNGSSPISSPPQAFASNNPFANPPSPRPPRRGVSLSDVGPVPASSGEGVRVVQRHSRRASRPSTQGSSVPSSASGGGPGATDSWYGESTSGHSGSSSGGHLPPGAAPPRHSFGGGAA</sequence>
<evidence type="ECO:0000256" key="9">
    <source>
        <dbReference type="ARBA" id="ARBA00022989"/>
    </source>
</evidence>